<dbReference type="InterPro" id="IPR017853">
    <property type="entry name" value="GH"/>
</dbReference>
<keyword evidence="2" id="KW-0378">Hydrolase</keyword>
<feature type="domain" description="Glycoside hydrolase family 3 C-terminal" evidence="5">
    <location>
        <begin position="205"/>
        <end position="348"/>
    </location>
</feature>
<evidence type="ECO:0000256" key="3">
    <source>
        <dbReference type="ARBA" id="ARBA00023277"/>
    </source>
</evidence>
<dbReference type="SUPFAM" id="SSF51445">
    <property type="entry name" value="(Trans)glycosidases"/>
    <property type="match status" value="1"/>
</dbReference>
<dbReference type="InterPro" id="IPR019800">
    <property type="entry name" value="Glyco_hydro_3_AS"/>
</dbReference>
<evidence type="ECO:0000313" key="6">
    <source>
        <dbReference type="EMBL" id="EKC57802.1"/>
    </source>
</evidence>
<dbReference type="Pfam" id="PF01915">
    <property type="entry name" value="Glyco_hydro_3_C"/>
    <property type="match status" value="1"/>
</dbReference>
<comment type="similarity">
    <text evidence="1">Belongs to the glycosyl hydrolase 3 family.</text>
</comment>
<keyword evidence="3" id="KW-0119">Carbohydrate metabolism</keyword>
<gene>
    <name evidence="6" type="ORF">OBE_10335</name>
</gene>
<evidence type="ECO:0000256" key="1">
    <source>
        <dbReference type="ARBA" id="ARBA00005336"/>
    </source>
</evidence>
<dbReference type="AlphaFoldDB" id="K1SAQ0"/>
<dbReference type="Gene3D" id="3.40.50.1700">
    <property type="entry name" value="Glycoside hydrolase family 3 C-terminal domain"/>
    <property type="match status" value="2"/>
</dbReference>
<evidence type="ECO:0000256" key="2">
    <source>
        <dbReference type="ARBA" id="ARBA00022801"/>
    </source>
</evidence>
<organism evidence="6">
    <name type="scientific">human gut metagenome</name>
    <dbReference type="NCBI Taxonomy" id="408170"/>
    <lineage>
        <taxon>unclassified sequences</taxon>
        <taxon>metagenomes</taxon>
        <taxon>organismal metagenomes</taxon>
    </lineage>
</organism>
<dbReference type="EMBL" id="AJWZ01007120">
    <property type="protein sequence ID" value="EKC57802.1"/>
    <property type="molecule type" value="Genomic_DNA"/>
</dbReference>
<dbReference type="Pfam" id="PF00933">
    <property type="entry name" value="Glyco_hydro_3"/>
    <property type="match status" value="1"/>
</dbReference>
<name>K1SAQ0_9ZZZZ</name>
<protein>
    <submittedName>
        <fullName evidence="6">Thermostable beta-glucosidase B</fullName>
    </submittedName>
</protein>
<dbReference type="PROSITE" id="PS00775">
    <property type="entry name" value="GLYCOSYL_HYDROL_F3"/>
    <property type="match status" value="1"/>
</dbReference>
<dbReference type="SUPFAM" id="SSF52279">
    <property type="entry name" value="Beta-D-glucan exohydrolase, C-terminal domain"/>
    <property type="match status" value="1"/>
</dbReference>
<feature type="domain" description="Glycoside hydrolase family 3 N-terminal" evidence="4">
    <location>
        <begin position="5"/>
        <end position="171"/>
    </location>
</feature>
<proteinExistence type="inferred from homology"/>
<accession>K1SAQ0</accession>
<evidence type="ECO:0000259" key="4">
    <source>
        <dbReference type="Pfam" id="PF00933"/>
    </source>
</evidence>
<dbReference type="GO" id="GO:0004553">
    <property type="term" value="F:hydrolase activity, hydrolyzing O-glycosyl compounds"/>
    <property type="evidence" value="ECO:0007669"/>
    <property type="project" value="InterPro"/>
</dbReference>
<dbReference type="InterPro" id="IPR002772">
    <property type="entry name" value="Glyco_hydro_3_C"/>
</dbReference>
<feature type="non-terminal residue" evidence="6">
    <location>
        <position position="1"/>
    </location>
</feature>
<dbReference type="Gene3D" id="3.20.20.300">
    <property type="entry name" value="Glycoside hydrolase, family 3, N-terminal domain"/>
    <property type="match status" value="1"/>
</dbReference>
<comment type="caution">
    <text evidence="6">The sequence shown here is derived from an EMBL/GenBank/DDBJ whole genome shotgun (WGS) entry which is preliminary data.</text>
</comment>
<dbReference type="PANTHER" id="PTHR42715">
    <property type="entry name" value="BETA-GLUCOSIDASE"/>
    <property type="match status" value="1"/>
</dbReference>
<dbReference type="PRINTS" id="PR00133">
    <property type="entry name" value="GLHYDRLASE3"/>
</dbReference>
<dbReference type="InterPro" id="IPR036881">
    <property type="entry name" value="Glyco_hydro_3_C_sf"/>
</dbReference>
<evidence type="ECO:0000259" key="5">
    <source>
        <dbReference type="Pfam" id="PF01915"/>
    </source>
</evidence>
<dbReference type="InterPro" id="IPR050288">
    <property type="entry name" value="Cellulose_deg_GH3"/>
</dbReference>
<sequence length="351" mass="38043">SPLCGRNFEYYSEDPVLAGELAAGYINGVQSQGVGTSIKHFAANSQEYRRMSASSDMTERTLREIYLPAFETAVKKSQPWTVMCSYNRVNDVFASENRMLLTDILRTEWNFKGFVMSDWGAVADRVKGVAAGLDLEMPGSGGVNDAKIVAAVKAGTLSEAVLDKAVIRILNIVFRAADEAAAPAPELDLKGDHTIAAELAKECAVLLQNRGVLPLKKGSKVVYIGGFAKTPRYQGGGSSHINTIRVDSALEMAESHGRRVSYVEGFPADLDQREEEEFLRAVSAAAEADAAVIFAGLPESFESEGFDRSHMRLPESQNNLIARVAAVQKNTVVVLHTGSPVECPWANDRDV</sequence>
<dbReference type="InterPro" id="IPR001764">
    <property type="entry name" value="Glyco_hydro_3_N"/>
</dbReference>
<reference evidence="6" key="1">
    <citation type="journal article" date="2013" name="Environ. Microbiol.">
        <title>Microbiota from the distal guts of lean and obese adolescents exhibit partial functional redundancy besides clear differences in community structure.</title>
        <authorList>
            <person name="Ferrer M."/>
            <person name="Ruiz A."/>
            <person name="Lanza F."/>
            <person name="Haange S.B."/>
            <person name="Oberbach A."/>
            <person name="Till H."/>
            <person name="Bargiela R."/>
            <person name="Campoy C."/>
            <person name="Segura M.T."/>
            <person name="Richter M."/>
            <person name="von Bergen M."/>
            <person name="Seifert J."/>
            <person name="Suarez A."/>
        </authorList>
    </citation>
    <scope>NUCLEOTIDE SEQUENCE</scope>
</reference>
<dbReference type="InterPro" id="IPR036962">
    <property type="entry name" value="Glyco_hydro_3_N_sf"/>
</dbReference>
<dbReference type="GO" id="GO:0005975">
    <property type="term" value="P:carbohydrate metabolic process"/>
    <property type="evidence" value="ECO:0007669"/>
    <property type="project" value="InterPro"/>
</dbReference>
<dbReference type="PANTHER" id="PTHR42715:SF10">
    <property type="entry name" value="BETA-GLUCOSIDASE"/>
    <property type="match status" value="1"/>
</dbReference>